<organism evidence="3 4">
    <name type="scientific">Alicyclobacillus macrosporangiidus</name>
    <dbReference type="NCBI Taxonomy" id="392015"/>
    <lineage>
        <taxon>Bacteria</taxon>
        <taxon>Bacillati</taxon>
        <taxon>Bacillota</taxon>
        <taxon>Bacilli</taxon>
        <taxon>Bacillales</taxon>
        <taxon>Alicyclobacillaceae</taxon>
        <taxon>Alicyclobacillus</taxon>
    </lineage>
</organism>
<dbReference type="eggNOG" id="COG0762">
    <property type="taxonomic scope" value="Bacteria"/>
</dbReference>
<proteinExistence type="inferred from homology"/>
<dbReference type="OrthoDB" id="47652at2"/>
<dbReference type="PANTHER" id="PTHR33219:SF14">
    <property type="entry name" value="PROTEIN COFACTOR ASSEMBLY OF COMPLEX C SUBUNIT B CCB3, CHLOROPLASTIC-RELATED"/>
    <property type="match status" value="1"/>
</dbReference>
<accession>A0A1I7H9X7</accession>
<keyword evidence="2" id="KW-0472">Membrane</keyword>
<dbReference type="InterPro" id="IPR003425">
    <property type="entry name" value="CCB3/YggT"/>
</dbReference>
<sequence length="97" mass="10987">MDLYTALLNLIQALLSLYGYVLIATAVISWIPDLAETQLGQILSRLTEPYLRPFRRYIPPLPFGGVAFDLSFLVAVVVYFFLEQGVMYVLESVVRTL</sequence>
<dbReference type="AlphaFoldDB" id="A0A1I7H9X7"/>
<reference evidence="4" key="1">
    <citation type="submission" date="2016-10" db="EMBL/GenBank/DDBJ databases">
        <authorList>
            <person name="Varghese N."/>
        </authorList>
    </citation>
    <scope>NUCLEOTIDE SEQUENCE [LARGE SCALE GENOMIC DNA]</scope>
    <source>
        <strain evidence="4">DSM 17980</strain>
    </source>
</reference>
<dbReference type="GO" id="GO:0016020">
    <property type="term" value="C:membrane"/>
    <property type="evidence" value="ECO:0007669"/>
    <property type="project" value="InterPro"/>
</dbReference>
<protein>
    <submittedName>
        <fullName evidence="3">YggT family protein</fullName>
    </submittedName>
</protein>
<comment type="similarity">
    <text evidence="1">Belongs to the YggT family.</text>
</comment>
<dbReference type="PANTHER" id="PTHR33219">
    <property type="entry name" value="YLMG HOMOLOG PROTEIN 2, CHLOROPLASTIC"/>
    <property type="match status" value="1"/>
</dbReference>
<name>A0A1I7H9X7_9BACL</name>
<evidence type="ECO:0000313" key="4">
    <source>
        <dbReference type="Proteomes" id="UP000183508"/>
    </source>
</evidence>
<keyword evidence="2" id="KW-1133">Transmembrane helix</keyword>
<feature type="transmembrane region" description="Helical" evidence="2">
    <location>
        <begin position="61"/>
        <end position="82"/>
    </location>
</feature>
<keyword evidence="2" id="KW-0812">Transmembrane</keyword>
<evidence type="ECO:0000256" key="1">
    <source>
        <dbReference type="ARBA" id="ARBA00010894"/>
    </source>
</evidence>
<gene>
    <name evidence="3" type="ORF">SAMN05421543_10465</name>
</gene>
<dbReference type="EMBL" id="FPBV01000004">
    <property type="protein sequence ID" value="SFU57460.1"/>
    <property type="molecule type" value="Genomic_DNA"/>
</dbReference>
<dbReference type="Pfam" id="PF02325">
    <property type="entry name" value="CCB3_YggT"/>
    <property type="match status" value="1"/>
</dbReference>
<dbReference type="RefSeq" id="WP_083430194.1">
    <property type="nucleotide sequence ID" value="NZ_FPBV01000004.1"/>
</dbReference>
<evidence type="ECO:0000313" key="3">
    <source>
        <dbReference type="EMBL" id="SFU57460.1"/>
    </source>
</evidence>
<dbReference type="STRING" id="392015.SAMN05421543_10465"/>
<keyword evidence="4" id="KW-1185">Reference proteome</keyword>
<dbReference type="Proteomes" id="UP000183508">
    <property type="component" value="Unassembled WGS sequence"/>
</dbReference>
<evidence type="ECO:0000256" key="2">
    <source>
        <dbReference type="SAM" id="Phobius"/>
    </source>
</evidence>
<feature type="transmembrane region" description="Helical" evidence="2">
    <location>
        <begin position="7"/>
        <end position="31"/>
    </location>
</feature>